<dbReference type="GO" id="GO:0102965">
    <property type="term" value="F:alcohol-forming long-chain fatty acyl-CoA reductase activity"/>
    <property type="evidence" value="ECO:0007669"/>
    <property type="project" value="UniProtKB-EC"/>
</dbReference>
<dbReference type="PANTHER" id="PTHR11011:SF45">
    <property type="entry name" value="FATTY ACYL-COA REDUCTASE CG8306-RELATED"/>
    <property type="match status" value="1"/>
</dbReference>
<dbReference type="GO" id="GO:0035336">
    <property type="term" value="P:long-chain fatty-acyl-CoA metabolic process"/>
    <property type="evidence" value="ECO:0007669"/>
    <property type="project" value="TreeGrafter"/>
</dbReference>
<dbReference type="InterPro" id="IPR033640">
    <property type="entry name" value="FAR_C"/>
</dbReference>
<evidence type="ECO:0000256" key="11">
    <source>
        <dbReference type="RuleBase" id="RU363097"/>
    </source>
</evidence>
<comment type="caution">
    <text evidence="14">The sequence shown here is derived from an EMBL/GenBank/DDBJ whole genome shotgun (WGS) entry which is preliminary data.</text>
</comment>
<keyword evidence="9 11" id="KW-0472">Membrane</keyword>
<comment type="function">
    <text evidence="11">Catalyzes the reduction of fatty acyl-CoA to fatty alcohols.</text>
</comment>
<dbReference type="CDD" id="cd05236">
    <property type="entry name" value="FAR-N_SDR_e"/>
    <property type="match status" value="1"/>
</dbReference>
<dbReference type="STRING" id="7375.A0A0L0BVY1"/>
<evidence type="ECO:0000256" key="10">
    <source>
        <dbReference type="ARBA" id="ARBA00052530"/>
    </source>
</evidence>
<evidence type="ECO:0000256" key="7">
    <source>
        <dbReference type="ARBA" id="ARBA00023002"/>
    </source>
</evidence>
<keyword evidence="8 11" id="KW-0443">Lipid metabolism</keyword>
<dbReference type="InterPro" id="IPR036291">
    <property type="entry name" value="NAD(P)-bd_dom_sf"/>
</dbReference>
<gene>
    <name evidence="14" type="ORF">FF38_02193</name>
</gene>
<dbReference type="Proteomes" id="UP000037069">
    <property type="component" value="Unassembled WGS sequence"/>
</dbReference>
<dbReference type="InterPro" id="IPR013120">
    <property type="entry name" value="FAR_NAD-bd"/>
</dbReference>
<accession>A0A0L0BVY1</accession>
<evidence type="ECO:0000259" key="12">
    <source>
        <dbReference type="Pfam" id="PF03015"/>
    </source>
</evidence>
<keyword evidence="3 11" id="KW-0444">Lipid biosynthesis</keyword>
<dbReference type="CDD" id="cd09071">
    <property type="entry name" value="FAR_C"/>
    <property type="match status" value="1"/>
</dbReference>
<dbReference type="PANTHER" id="PTHR11011">
    <property type="entry name" value="MALE STERILITY PROTEIN 2-RELATED"/>
    <property type="match status" value="1"/>
</dbReference>
<evidence type="ECO:0000313" key="15">
    <source>
        <dbReference type="Proteomes" id="UP000037069"/>
    </source>
</evidence>
<dbReference type="EMBL" id="JRES01001254">
    <property type="protein sequence ID" value="KNC24210.1"/>
    <property type="molecule type" value="Genomic_DNA"/>
</dbReference>
<feature type="domain" description="Thioester reductase (TE)" evidence="13">
    <location>
        <begin position="20"/>
        <end position="291"/>
    </location>
</feature>
<sequence>MAENLSSPIKKFYAGKNVFITGATGFVGVTIVEKLLRDIPEIGTVYLLMRAKKGKSVEQRLEELKKNSVFNKFKEQKLEARFAKIHPVEGDVGQEHLGLSEADRQLLINNVHVVFHSAATLDFFQTLKETTNINLRGTRRVVELCKQLSKLEALVHVSSAYVNSYITEVEEKLYPAPDDPEKIIDLAETLNDEALKELEPKLLKDHPNTYTFTKHLAEHEVAKVAGSIPCGIVRPSMITAAWQQPIPGWTISKNGPSGFFMGASKGVLRRLPLDPTLIMDYIPVDVVVNAIITTGYYVNALKLKNAGKPAELQIFHLTSSTYKPFRFEVLINKINTCLHEYPLQSAVWYPKLKLVKSLTLFRLGAILFHFIPGFFLDLLTRLAGGRPILMRLHKSVWNSLNTLEKFIFTEWHYDSKHTLALAKSMDPVDKEVFFLDIGPLNWEEYFQNTILGVREYLSKESPKNLEAARRKDKILLALHCALQLFFYFGVWKLLIAVFGLTSSKAALVLPLVYYLFNLI</sequence>
<comment type="similarity">
    <text evidence="2 11">Belongs to the fatty acyl-CoA reductase family.</text>
</comment>
<comment type="subcellular location">
    <subcellularLocation>
        <location evidence="1">Membrane</location>
        <topology evidence="1">Multi-pass membrane protein</topology>
    </subcellularLocation>
</comment>
<evidence type="ECO:0000256" key="5">
    <source>
        <dbReference type="ARBA" id="ARBA00022857"/>
    </source>
</evidence>
<organism evidence="14 15">
    <name type="scientific">Lucilia cuprina</name>
    <name type="common">Green bottle fly</name>
    <name type="synonym">Australian sheep blowfly</name>
    <dbReference type="NCBI Taxonomy" id="7375"/>
    <lineage>
        <taxon>Eukaryota</taxon>
        <taxon>Metazoa</taxon>
        <taxon>Ecdysozoa</taxon>
        <taxon>Arthropoda</taxon>
        <taxon>Hexapoda</taxon>
        <taxon>Insecta</taxon>
        <taxon>Pterygota</taxon>
        <taxon>Neoptera</taxon>
        <taxon>Endopterygota</taxon>
        <taxon>Diptera</taxon>
        <taxon>Brachycera</taxon>
        <taxon>Muscomorpha</taxon>
        <taxon>Oestroidea</taxon>
        <taxon>Calliphoridae</taxon>
        <taxon>Luciliinae</taxon>
        <taxon>Lucilia</taxon>
    </lineage>
</organism>
<protein>
    <recommendedName>
        <fullName evidence="11">Fatty acyl-CoA reductase</fullName>
        <ecNumber evidence="11">1.2.1.84</ecNumber>
    </recommendedName>
</protein>
<dbReference type="FunFam" id="3.40.50.720:FF:000143">
    <property type="entry name" value="Fatty acyl-CoA reductase"/>
    <property type="match status" value="1"/>
</dbReference>
<dbReference type="AlphaFoldDB" id="A0A0L0BVY1"/>
<keyword evidence="4 11" id="KW-0812">Transmembrane</keyword>
<keyword evidence="5 11" id="KW-0521">NADP</keyword>
<dbReference type="GO" id="GO:0080019">
    <property type="term" value="F:alcohol-forming very long-chain fatty acyl-CoA reductase activity"/>
    <property type="evidence" value="ECO:0007669"/>
    <property type="project" value="InterPro"/>
</dbReference>
<proteinExistence type="inferred from homology"/>
<evidence type="ECO:0000256" key="3">
    <source>
        <dbReference type="ARBA" id="ARBA00022516"/>
    </source>
</evidence>
<evidence type="ECO:0000256" key="2">
    <source>
        <dbReference type="ARBA" id="ARBA00005928"/>
    </source>
</evidence>
<dbReference type="Pfam" id="PF03015">
    <property type="entry name" value="Sterile"/>
    <property type="match status" value="1"/>
</dbReference>
<feature type="transmembrane region" description="Helical" evidence="11">
    <location>
        <begin position="474"/>
        <end position="491"/>
    </location>
</feature>
<keyword evidence="6 11" id="KW-1133">Transmembrane helix</keyword>
<dbReference type="OrthoDB" id="429813at2759"/>
<evidence type="ECO:0000259" key="13">
    <source>
        <dbReference type="Pfam" id="PF07993"/>
    </source>
</evidence>
<evidence type="ECO:0000256" key="6">
    <source>
        <dbReference type="ARBA" id="ARBA00022989"/>
    </source>
</evidence>
<dbReference type="InterPro" id="IPR026055">
    <property type="entry name" value="FAR"/>
</dbReference>
<evidence type="ECO:0000256" key="9">
    <source>
        <dbReference type="ARBA" id="ARBA00023136"/>
    </source>
</evidence>
<dbReference type="Pfam" id="PF07993">
    <property type="entry name" value="NAD_binding_4"/>
    <property type="match status" value="1"/>
</dbReference>
<dbReference type="GO" id="GO:0005777">
    <property type="term" value="C:peroxisome"/>
    <property type="evidence" value="ECO:0007669"/>
    <property type="project" value="TreeGrafter"/>
</dbReference>
<feature type="domain" description="Fatty acyl-CoA reductase C-terminal" evidence="12">
    <location>
        <begin position="368"/>
        <end position="460"/>
    </location>
</feature>
<dbReference type="Gene3D" id="3.40.50.720">
    <property type="entry name" value="NAD(P)-binding Rossmann-like Domain"/>
    <property type="match status" value="1"/>
</dbReference>
<comment type="catalytic activity">
    <reaction evidence="10 11">
        <text>a long-chain fatty acyl-CoA + 2 NADPH + 2 H(+) = a long-chain primary fatty alcohol + 2 NADP(+) + CoA</text>
        <dbReference type="Rhea" id="RHEA:52716"/>
        <dbReference type="ChEBI" id="CHEBI:15378"/>
        <dbReference type="ChEBI" id="CHEBI:57287"/>
        <dbReference type="ChEBI" id="CHEBI:57783"/>
        <dbReference type="ChEBI" id="CHEBI:58349"/>
        <dbReference type="ChEBI" id="CHEBI:77396"/>
        <dbReference type="ChEBI" id="CHEBI:83139"/>
        <dbReference type="EC" id="1.2.1.84"/>
    </reaction>
</comment>
<reference evidence="14 15" key="1">
    <citation type="journal article" date="2015" name="Nat. Commun.">
        <title>Lucilia cuprina genome unlocks parasitic fly biology to underpin future interventions.</title>
        <authorList>
            <person name="Anstead C.A."/>
            <person name="Korhonen P.K."/>
            <person name="Young N.D."/>
            <person name="Hall R.S."/>
            <person name="Jex A.R."/>
            <person name="Murali S.C."/>
            <person name="Hughes D.S."/>
            <person name="Lee S.F."/>
            <person name="Perry T."/>
            <person name="Stroehlein A.J."/>
            <person name="Ansell B.R."/>
            <person name="Breugelmans B."/>
            <person name="Hofmann A."/>
            <person name="Qu J."/>
            <person name="Dugan S."/>
            <person name="Lee S.L."/>
            <person name="Chao H."/>
            <person name="Dinh H."/>
            <person name="Han Y."/>
            <person name="Doddapaneni H.V."/>
            <person name="Worley K.C."/>
            <person name="Muzny D.M."/>
            <person name="Ioannidis P."/>
            <person name="Waterhouse R.M."/>
            <person name="Zdobnov E.M."/>
            <person name="James P.J."/>
            <person name="Bagnall N.H."/>
            <person name="Kotze A.C."/>
            <person name="Gibbs R.A."/>
            <person name="Richards S."/>
            <person name="Batterham P."/>
            <person name="Gasser R.B."/>
        </authorList>
    </citation>
    <scope>NUCLEOTIDE SEQUENCE [LARGE SCALE GENOMIC DNA]</scope>
    <source>
        <strain evidence="14 15">LS</strain>
        <tissue evidence="14">Full body</tissue>
    </source>
</reference>
<evidence type="ECO:0000256" key="1">
    <source>
        <dbReference type="ARBA" id="ARBA00004141"/>
    </source>
</evidence>
<evidence type="ECO:0000313" key="14">
    <source>
        <dbReference type="EMBL" id="KNC24210.1"/>
    </source>
</evidence>
<dbReference type="GO" id="GO:0016020">
    <property type="term" value="C:membrane"/>
    <property type="evidence" value="ECO:0007669"/>
    <property type="project" value="UniProtKB-SubCell"/>
</dbReference>
<evidence type="ECO:0000256" key="4">
    <source>
        <dbReference type="ARBA" id="ARBA00022692"/>
    </source>
</evidence>
<dbReference type="EC" id="1.2.1.84" evidence="11"/>
<dbReference type="OMA" id="SAVWYPY"/>
<evidence type="ECO:0000256" key="8">
    <source>
        <dbReference type="ARBA" id="ARBA00023098"/>
    </source>
</evidence>
<name>A0A0L0BVY1_LUCCU</name>
<feature type="transmembrane region" description="Helical" evidence="11">
    <location>
        <begin position="497"/>
        <end position="516"/>
    </location>
</feature>
<dbReference type="SUPFAM" id="SSF51735">
    <property type="entry name" value="NAD(P)-binding Rossmann-fold domains"/>
    <property type="match status" value="1"/>
</dbReference>
<feature type="transmembrane region" description="Helical" evidence="11">
    <location>
        <begin position="360"/>
        <end position="384"/>
    </location>
</feature>
<keyword evidence="7 11" id="KW-0560">Oxidoreductase</keyword>
<keyword evidence="15" id="KW-1185">Reference proteome</keyword>